<feature type="transmembrane region" description="Helical" evidence="2">
    <location>
        <begin position="395"/>
        <end position="413"/>
    </location>
</feature>
<feature type="compositionally biased region" description="Basic and acidic residues" evidence="1">
    <location>
        <begin position="478"/>
        <end position="502"/>
    </location>
</feature>
<accession>A0A919MKQ7</accession>
<feature type="compositionally biased region" description="Low complexity" evidence="1">
    <location>
        <begin position="504"/>
        <end position="518"/>
    </location>
</feature>
<reference evidence="4" key="1">
    <citation type="submission" date="2021-01" db="EMBL/GenBank/DDBJ databases">
        <title>Whole genome shotgun sequence of Actinoplanes nipponensis NBRC 14063.</title>
        <authorList>
            <person name="Komaki H."/>
            <person name="Tamura T."/>
        </authorList>
    </citation>
    <scope>NUCLEOTIDE SEQUENCE</scope>
    <source>
        <strain evidence="4">NBRC 14063</strain>
    </source>
</reference>
<dbReference type="CDD" id="cd03392">
    <property type="entry name" value="PAP2_like_2"/>
    <property type="match status" value="2"/>
</dbReference>
<feature type="transmembrane region" description="Helical" evidence="2">
    <location>
        <begin position="206"/>
        <end position="224"/>
    </location>
</feature>
<feature type="transmembrane region" description="Helical" evidence="2">
    <location>
        <begin position="354"/>
        <end position="375"/>
    </location>
</feature>
<feature type="transmembrane region" description="Helical" evidence="2">
    <location>
        <begin position="329"/>
        <end position="347"/>
    </location>
</feature>
<feature type="transmembrane region" description="Helical" evidence="2">
    <location>
        <begin position="180"/>
        <end position="200"/>
    </location>
</feature>
<feature type="transmembrane region" description="Helical" evidence="2">
    <location>
        <begin position="267"/>
        <end position="288"/>
    </location>
</feature>
<keyword evidence="2" id="KW-0812">Transmembrane</keyword>
<feature type="transmembrane region" description="Helical" evidence="2">
    <location>
        <begin position="154"/>
        <end position="173"/>
    </location>
</feature>
<feature type="transmembrane region" description="Helical" evidence="2">
    <location>
        <begin position="83"/>
        <end position="101"/>
    </location>
</feature>
<feature type="region of interest" description="Disordered" evidence="1">
    <location>
        <begin position="478"/>
        <end position="518"/>
    </location>
</feature>
<dbReference type="Pfam" id="PF01569">
    <property type="entry name" value="PAP2"/>
    <property type="match status" value="2"/>
</dbReference>
<dbReference type="Gene3D" id="1.20.144.10">
    <property type="entry name" value="Phosphatidic acid phosphatase type 2/haloperoxidase"/>
    <property type="match status" value="2"/>
</dbReference>
<dbReference type="InterPro" id="IPR000326">
    <property type="entry name" value="PAP2/HPO"/>
</dbReference>
<gene>
    <name evidence="4" type="ORF">Ani05nite_15110</name>
</gene>
<comment type="caution">
    <text evidence="4">The sequence shown here is derived from an EMBL/GenBank/DDBJ whole genome shotgun (WGS) entry which is preliminary data.</text>
</comment>
<feature type="transmembrane region" description="Helical" evidence="2">
    <location>
        <begin position="420"/>
        <end position="438"/>
    </location>
</feature>
<dbReference type="PANTHER" id="PTHR14969">
    <property type="entry name" value="SPHINGOSINE-1-PHOSPHATE PHOSPHOHYDROLASE"/>
    <property type="match status" value="1"/>
</dbReference>
<dbReference type="Proteomes" id="UP000647172">
    <property type="component" value="Unassembled WGS sequence"/>
</dbReference>
<evidence type="ECO:0000259" key="3">
    <source>
        <dbReference type="SMART" id="SM00014"/>
    </source>
</evidence>
<organism evidence="4 5">
    <name type="scientific">Actinoplanes nipponensis</name>
    <dbReference type="NCBI Taxonomy" id="135950"/>
    <lineage>
        <taxon>Bacteria</taxon>
        <taxon>Bacillati</taxon>
        <taxon>Actinomycetota</taxon>
        <taxon>Actinomycetes</taxon>
        <taxon>Micromonosporales</taxon>
        <taxon>Micromonosporaceae</taxon>
        <taxon>Actinoplanes</taxon>
    </lineage>
</organism>
<dbReference type="PANTHER" id="PTHR14969:SF13">
    <property type="entry name" value="AT30094P"/>
    <property type="match status" value="1"/>
</dbReference>
<proteinExistence type="predicted"/>
<dbReference type="RefSeq" id="WP_203766304.1">
    <property type="nucleotide sequence ID" value="NZ_BAAAYJ010000034.1"/>
</dbReference>
<evidence type="ECO:0000256" key="2">
    <source>
        <dbReference type="SAM" id="Phobius"/>
    </source>
</evidence>
<feature type="domain" description="Phosphatidic acid phosphatase type 2/haloperoxidase" evidence="3">
    <location>
        <begin position="106"/>
        <end position="221"/>
    </location>
</feature>
<feature type="transmembrane region" description="Helical" evidence="2">
    <location>
        <begin position="108"/>
        <end position="126"/>
    </location>
</feature>
<dbReference type="AlphaFoldDB" id="A0A919MKQ7"/>
<dbReference type="InterPro" id="IPR036938">
    <property type="entry name" value="PAP2/HPO_sf"/>
</dbReference>
<evidence type="ECO:0000313" key="5">
    <source>
        <dbReference type="Proteomes" id="UP000647172"/>
    </source>
</evidence>
<dbReference type="EMBL" id="BOMQ01000018">
    <property type="protein sequence ID" value="GIE47977.1"/>
    <property type="molecule type" value="Genomic_DNA"/>
</dbReference>
<dbReference type="SMART" id="SM00014">
    <property type="entry name" value="acidPPc"/>
    <property type="match status" value="2"/>
</dbReference>
<dbReference type="SUPFAM" id="SSF48317">
    <property type="entry name" value="Acid phosphatase/Vanadium-dependent haloperoxidase"/>
    <property type="match status" value="2"/>
</dbReference>
<keyword evidence="2" id="KW-1133">Transmembrane helix</keyword>
<keyword evidence="2" id="KW-0472">Membrane</keyword>
<evidence type="ECO:0000313" key="4">
    <source>
        <dbReference type="EMBL" id="GIE47977.1"/>
    </source>
</evidence>
<evidence type="ECO:0000256" key="1">
    <source>
        <dbReference type="SAM" id="MobiDB-lite"/>
    </source>
</evidence>
<protein>
    <recommendedName>
        <fullName evidence="3">Phosphatidic acid phosphatase type 2/haloperoxidase domain-containing protein</fullName>
    </recommendedName>
</protein>
<feature type="transmembrane region" description="Helical" evidence="2">
    <location>
        <begin position="450"/>
        <end position="468"/>
    </location>
</feature>
<feature type="transmembrane region" description="Helical" evidence="2">
    <location>
        <begin position="25"/>
        <end position="45"/>
    </location>
</feature>
<sequence length="518" mass="56146">MSTDEGRIHKRVGWAPLRHFTERSVLGLLAVIAVGLGFGLLLLLVRLRWGPLQSLDRGVAEWLNGLVAPHPPVVKVLEAVTDAGGRPVLMWLISVAVLLLLIRRRTRLAVYLVVTGVGALLLDPSLKTLVGRLRPVVDVPVAAAPGNSFPSGHALGSFVAYGALLLVFLPAVAPRWRKPVIALVAAIVAVVGVTRMALGVHFLSDVLAGWLLGAAWLGVTAYAFRVWRREVGQPVPALEEGLEPEAARDVTPAPDEEKLLPHPWAGAAELIVGWVFIFGVLYVLGWAVTNHTEGTWIHSADVGFDRWLQTFRTPALDDLSYGWSKAGDTHMILLVSLIFCPLVLALWRRWRPVLFVVLAMFGELSLFLTAAAAVGRPRPPVEQLDGQMPTSSFPSGHIAATMCLYAAIAILLVPRIRAWWRWVFVALAVIMPAGVALSRMYRGMHHPTDFLGSAVLAACWLTLLWYVLRPNADVGEGNRADAGELGESDAHRDLTETTRPRETAPVAAGPAGPAEAVR</sequence>
<name>A0A919MKQ7_9ACTN</name>
<keyword evidence="5" id="KW-1185">Reference proteome</keyword>
<feature type="domain" description="Phosphatidic acid phosphatase type 2/haloperoxidase" evidence="3">
    <location>
        <begin position="353"/>
        <end position="465"/>
    </location>
</feature>